<gene>
    <name evidence="2" type="ORF">SAMN05421780_101298</name>
</gene>
<dbReference type="Proteomes" id="UP000199514">
    <property type="component" value="Unassembled WGS sequence"/>
</dbReference>
<organism evidence="2 3">
    <name type="scientific">Flexibacter flexilis DSM 6793</name>
    <dbReference type="NCBI Taxonomy" id="927664"/>
    <lineage>
        <taxon>Bacteria</taxon>
        <taxon>Pseudomonadati</taxon>
        <taxon>Bacteroidota</taxon>
        <taxon>Cytophagia</taxon>
        <taxon>Cytophagales</taxon>
        <taxon>Flexibacteraceae</taxon>
        <taxon>Flexibacter</taxon>
    </lineage>
</organism>
<feature type="chain" id="PRO_5011617842" evidence="1">
    <location>
        <begin position="24"/>
        <end position="353"/>
    </location>
</feature>
<dbReference type="AlphaFoldDB" id="A0A1I1DKU9"/>
<evidence type="ECO:0000256" key="1">
    <source>
        <dbReference type="SAM" id="SignalP"/>
    </source>
</evidence>
<keyword evidence="1" id="KW-0732">Signal</keyword>
<dbReference type="Pfam" id="PF11751">
    <property type="entry name" value="PorP_SprF"/>
    <property type="match status" value="1"/>
</dbReference>
<dbReference type="InterPro" id="IPR019861">
    <property type="entry name" value="PorP/SprF_Bacteroidetes"/>
</dbReference>
<proteinExistence type="predicted"/>
<evidence type="ECO:0000313" key="2">
    <source>
        <dbReference type="EMBL" id="SFB75605.1"/>
    </source>
</evidence>
<keyword evidence="3" id="KW-1185">Reference proteome</keyword>
<sequence>MKQTYKKLLGVSLSLLGFSAIQAQDLHYSQFYNSPQTLNPALTGMMREDFRVGAIYRSQWQSVNSPYKTMSFWGDMNFKLNKKAVDMVSAGLNFTNDELGDGIFKNQYILVSGAAQKYLGYSRRHFVSGGLQAGVMMQNLNKDGLLFEDQFNNQYRPVLGSAENLSNGRNTYVNVNAGLAWEYFFTEKLTVTAGAGFHNLLFAKDSYLDGIGESVKNRQSVRTILTAGATYQVSKYVSLLPAILYARQAKASDFNLGTNIAFHLGGVEHRNRAALLVGGFYRLNDAAIGKVGFRFKGFQAMFSYDATTSGFKDINKAPTIQNKTVGAYEFSLIYAGFLNRALPSRLTVPSRFF</sequence>
<dbReference type="STRING" id="927664.SAMN05421780_101298"/>
<feature type="signal peptide" evidence="1">
    <location>
        <begin position="1"/>
        <end position="23"/>
    </location>
</feature>
<protein>
    <submittedName>
        <fullName evidence="2">Type IX secretion system membrane protein, PorP/SprF family</fullName>
    </submittedName>
</protein>
<evidence type="ECO:0000313" key="3">
    <source>
        <dbReference type="Proteomes" id="UP000199514"/>
    </source>
</evidence>
<accession>A0A1I1DKU9</accession>
<dbReference type="OrthoDB" id="1118477at2"/>
<dbReference type="RefSeq" id="WP_091506134.1">
    <property type="nucleotide sequence ID" value="NZ_FOLE01000001.1"/>
</dbReference>
<reference evidence="2 3" key="1">
    <citation type="submission" date="2016-10" db="EMBL/GenBank/DDBJ databases">
        <authorList>
            <person name="de Groot N.N."/>
        </authorList>
    </citation>
    <scope>NUCLEOTIDE SEQUENCE [LARGE SCALE GENOMIC DNA]</scope>
    <source>
        <strain evidence="2 3">DSM 6793</strain>
    </source>
</reference>
<dbReference type="EMBL" id="FOLE01000001">
    <property type="protein sequence ID" value="SFB75605.1"/>
    <property type="molecule type" value="Genomic_DNA"/>
</dbReference>
<dbReference type="NCBIfam" id="TIGR03519">
    <property type="entry name" value="T9SS_PorP_fam"/>
    <property type="match status" value="1"/>
</dbReference>
<name>A0A1I1DKU9_9BACT</name>